<dbReference type="SMART" id="SM00862">
    <property type="entry name" value="Trans_reg_C"/>
    <property type="match status" value="1"/>
</dbReference>
<dbReference type="Pfam" id="PF00486">
    <property type="entry name" value="Trans_reg_C"/>
    <property type="match status" value="1"/>
</dbReference>
<sequence>MINVLLVEDDIDLATTIVDYLDIEDIECDHASNGVLGLNLLQINDYQMIILDVNMPKMDGLTMCKTLREQGKDIPVLMLTARDSLDNKLEGFAAGSDDYLVKPFAMKELVARVQVLAKRKSGEAKRLTLANLNLDLAKRSADVEGQTLKLSPIAFKLLETLVRHAPQPVTRSSIMQAIWGEEQPDSNSLKVHVHHLRKQLEATTHQVTLETIPSVGFAITANEGQPQ</sequence>
<keyword evidence="1 6" id="KW-0597">Phosphoprotein</keyword>
<proteinExistence type="predicted"/>
<dbReference type="Gene3D" id="1.10.10.10">
    <property type="entry name" value="Winged helix-like DNA-binding domain superfamily/Winged helix DNA-binding domain"/>
    <property type="match status" value="1"/>
</dbReference>
<evidence type="ECO:0000313" key="11">
    <source>
        <dbReference type="Proteomes" id="UP000279995"/>
    </source>
</evidence>
<keyword evidence="5" id="KW-0804">Transcription</keyword>
<evidence type="ECO:0000256" key="6">
    <source>
        <dbReference type="PROSITE-ProRule" id="PRU00169"/>
    </source>
</evidence>
<evidence type="ECO:0000256" key="2">
    <source>
        <dbReference type="ARBA" id="ARBA00023012"/>
    </source>
</evidence>
<dbReference type="AlphaFoldDB" id="A0AAD0U421"/>
<evidence type="ECO:0000259" key="8">
    <source>
        <dbReference type="PROSITE" id="PS50110"/>
    </source>
</evidence>
<dbReference type="GO" id="GO:0000976">
    <property type="term" value="F:transcription cis-regulatory region binding"/>
    <property type="evidence" value="ECO:0007669"/>
    <property type="project" value="TreeGrafter"/>
</dbReference>
<dbReference type="GO" id="GO:0032993">
    <property type="term" value="C:protein-DNA complex"/>
    <property type="evidence" value="ECO:0007669"/>
    <property type="project" value="TreeGrafter"/>
</dbReference>
<evidence type="ECO:0000256" key="4">
    <source>
        <dbReference type="ARBA" id="ARBA00023125"/>
    </source>
</evidence>
<reference evidence="10 11" key="1">
    <citation type="submission" date="2018-10" db="EMBL/GenBank/DDBJ databases">
        <title>Complete Genome Sequence and Transcriptomic Profiles of a Marine Bacterium, Pseudoalteromonas agarivorans Hao 2018.</title>
        <authorList>
            <person name="Hao L."/>
        </authorList>
    </citation>
    <scope>NUCLEOTIDE SEQUENCE [LARGE SCALE GENOMIC DNA]</scope>
    <source>
        <strain evidence="10 11">Hao 2018</strain>
    </source>
</reference>
<feature type="domain" description="Response regulatory" evidence="8">
    <location>
        <begin position="3"/>
        <end position="117"/>
    </location>
</feature>
<evidence type="ECO:0000256" key="7">
    <source>
        <dbReference type="PROSITE-ProRule" id="PRU01091"/>
    </source>
</evidence>
<dbReference type="PROSITE" id="PS50110">
    <property type="entry name" value="RESPONSE_REGULATORY"/>
    <property type="match status" value="1"/>
</dbReference>
<evidence type="ECO:0000313" key="10">
    <source>
        <dbReference type="EMBL" id="AYM87525.1"/>
    </source>
</evidence>
<dbReference type="InterPro" id="IPR001867">
    <property type="entry name" value="OmpR/PhoB-type_DNA-bd"/>
</dbReference>
<dbReference type="PANTHER" id="PTHR48111">
    <property type="entry name" value="REGULATOR OF RPOS"/>
    <property type="match status" value="1"/>
</dbReference>
<dbReference type="SUPFAM" id="SSF52172">
    <property type="entry name" value="CheY-like"/>
    <property type="match status" value="1"/>
</dbReference>
<dbReference type="InterPro" id="IPR039420">
    <property type="entry name" value="WalR-like"/>
</dbReference>
<evidence type="ECO:0000259" key="9">
    <source>
        <dbReference type="PROSITE" id="PS51755"/>
    </source>
</evidence>
<dbReference type="SMART" id="SM00448">
    <property type="entry name" value="REC"/>
    <property type="match status" value="1"/>
</dbReference>
<feature type="modified residue" description="4-aspartylphosphate" evidence="6">
    <location>
        <position position="52"/>
    </location>
</feature>
<dbReference type="InterPro" id="IPR036388">
    <property type="entry name" value="WH-like_DNA-bd_sf"/>
</dbReference>
<dbReference type="Gene3D" id="6.10.250.690">
    <property type="match status" value="1"/>
</dbReference>
<dbReference type="Proteomes" id="UP000279995">
    <property type="component" value="Chromosome I"/>
</dbReference>
<keyword evidence="3" id="KW-0805">Transcription regulation</keyword>
<organism evidence="10 11">
    <name type="scientific">Pseudoalteromonas agarivorans</name>
    <dbReference type="NCBI Taxonomy" id="176102"/>
    <lineage>
        <taxon>Bacteria</taxon>
        <taxon>Pseudomonadati</taxon>
        <taxon>Pseudomonadota</taxon>
        <taxon>Gammaproteobacteria</taxon>
        <taxon>Alteromonadales</taxon>
        <taxon>Pseudoalteromonadaceae</taxon>
        <taxon>Pseudoalteromonas</taxon>
    </lineage>
</organism>
<dbReference type="CDD" id="cd00383">
    <property type="entry name" value="trans_reg_C"/>
    <property type="match status" value="1"/>
</dbReference>
<dbReference type="InterPro" id="IPR016032">
    <property type="entry name" value="Sig_transdc_resp-reg_C-effctor"/>
</dbReference>
<dbReference type="GO" id="GO:0005829">
    <property type="term" value="C:cytosol"/>
    <property type="evidence" value="ECO:0007669"/>
    <property type="project" value="TreeGrafter"/>
</dbReference>
<dbReference type="SUPFAM" id="SSF46894">
    <property type="entry name" value="C-terminal effector domain of the bipartite response regulators"/>
    <property type="match status" value="1"/>
</dbReference>
<keyword evidence="2" id="KW-0902">Two-component regulatory system</keyword>
<dbReference type="PANTHER" id="PTHR48111:SF22">
    <property type="entry name" value="REGULATOR OF RPOS"/>
    <property type="match status" value="1"/>
</dbReference>
<dbReference type="GO" id="GO:0006355">
    <property type="term" value="P:regulation of DNA-templated transcription"/>
    <property type="evidence" value="ECO:0007669"/>
    <property type="project" value="InterPro"/>
</dbReference>
<evidence type="ECO:0000256" key="5">
    <source>
        <dbReference type="ARBA" id="ARBA00023163"/>
    </source>
</evidence>
<accession>A0AAD0U421</accession>
<gene>
    <name evidence="10" type="ORF">D9T18_12945</name>
</gene>
<evidence type="ECO:0000256" key="3">
    <source>
        <dbReference type="ARBA" id="ARBA00023015"/>
    </source>
</evidence>
<dbReference type="GO" id="GO:0000156">
    <property type="term" value="F:phosphorelay response regulator activity"/>
    <property type="evidence" value="ECO:0007669"/>
    <property type="project" value="TreeGrafter"/>
</dbReference>
<dbReference type="InterPro" id="IPR011006">
    <property type="entry name" value="CheY-like_superfamily"/>
</dbReference>
<dbReference type="InterPro" id="IPR001789">
    <property type="entry name" value="Sig_transdc_resp-reg_receiver"/>
</dbReference>
<name>A0AAD0U421_9GAMM</name>
<dbReference type="EMBL" id="CP033065">
    <property type="protein sequence ID" value="AYM87525.1"/>
    <property type="molecule type" value="Genomic_DNA"/>
</dbReference>
<dbReference type="RefSeq" id="WP_029772931.1">
    <property type="nucleotide sequence ID" value="NZ_CP033065.1"/>
</dbReference>
<dbReference type="Gene3D" id="3.40.50.2300">
    <property type="match status" value="1"/>
</dbReference>
<evidence type="ECO:0000256" key="1">
    <source>
        <dbReference type="ARBA" id="ARBA00022553"/>
    </source>
</evidence>
<feature type="domain" description="OmpR/PhoB-type" evidence="9">
    <location>
        <begin position="124"/>
        <end position="221"/>
    </location>
</feature>
<keyword evidence="4 7" id="KW-0238">DNA-binding</keyword>
<dbReference type="PROSITE" id="PS51755">
    <property type="entry name" value="OMPR_PHOB"/>
    <property type="match status" value="1"/>
</dbReference>
<dbReference type="Pfam" id="PF00072">
    <property type="entry name" value="Response_reg"/>
    <property type="match status" value="1"/>
</dbReference>
<feature type="DNA-binding region" description="OmpR/PhoB-type" evidence="7">
    <location>
        <begin position="124"/>
        <end position="221"/>
    </location>
</feature>
<protein>
    <submittedName>
        <fullName evidence="10">DNA-binding response regulator</fullName>
    </submittedName>
</protein>